<sequence length="337" mass="38856">MKLDTQEKIRMTEMALFLGSSLAFELFDLKDSNYEEIVNFMQVPYLLDIISSFRTQRITDEYKELKELDKKIVSNTAYIIDYIGNNNPIGIFASYIYLYRQGYLSYNKNFIYDNDMKDFAGLLSVDVYRGKGVCRSIASLLTSLYKEFGYNARTLVVNANKESIRNNLHLSNVSLQKSDKGNAFAGKIAKLTNFIPTPNHAITLVDDGKNSYKLDPTNDCMMLNGKLNKLISPCSDKGIMRNYMIMDLFYSALGFFDNDVNISKYAKQYNMPNISVDDYKELYLQALEICNQNKDAFNYFYEDNMPLYESVEEISKDQRDYLKRLFPLIPGGKKKGV</sequence>
<dbReference type="Proteomes" id="UP000824074">
    <property type="component" value="Unassembled WGS sequence"/>
</dbReference>
<name>A0A9D1IMC0_9FIRM</name>
<protein>
    <submittedName>
        <fullName evidence="1">Transglutaminase domain-containing protein</fullName>
    </submittedName>
</protein>
<dbReference type="SUPFAM" id="SSF54001">
    <property type="entry name" value="Cysteine proteinases"/>
    <property type="match status" value="1"/>
</dbReference>
<dbReference type="EMBL" id="DVMT01000031">
    <property type="protein sequence ID" value="HIU40280.1"/>
    <property type="molecule type" value="Genomic_DNA"/>
</dbReference>
<evidence type="ECO:0000313" key="2">
    <source>
        <dbReference type="Proteomes" id="UP000824074"/>
    </source>
</evidence>
<gene>
    <name evidence="1" type="ORF">IAB68_03180</name>
</gene>
<evidence type="ECO:0000313" key="1">
    <source>
        <dbReference type="EMBL" id="HIU40280.1"/>
    </source>
</evidence>
<dbReference type="InterPro" id="IPR038765">
    <property type="entry name" value="Papain-like_cys_pep_sf"/>
</dbReference>
<dbReference type="AlphaFoldDB" id="A0A9D1IMC0"/>
<organism evidence="1 2">
    <name type="scientific">Candidatus Aphodocola excrementigallinarum</name>
    <dbReference type="NCBI Taxonomy" id="2840670"/>
    <lineage>
        <taxon>Bacteria</taxon>
        <taxon>Bacillati</taxon>
        <taxon>Bacillota</taxon>
        <taxon>Bacilli</taxon>
        <taxon>Candidatus Aphodocola</taxon>
    </lineage>
</organism>
<proteinExistence type="predicted"/>
<comment type="caution">
    <text evidence="1">The sequence shown here is derived from an EMBL/GenBank/DDBJ whole genome shotgun (WGS) entry which is preliminary data.</text>
</comment>
<accession>A0A9D1IMC0</accession>
<reference evidence="1" key="1">
    <citation type="submission" date="2020-10" db="EMBL/GenBank/DDBJ databases">
        <authorList>
            <person name="Gilroy R."/>
        </authorList>
    </citation>
    <scope>NUCLEOTIDE SEQUENCE</scope>
    <source>
        <strain evidence="1">CHK193-30670</strain>
    </source>
</reference>
<reference evidence="1" key="2">
    <citation type="journal article" date="2021" name="PeerJ">
        <title>Extensive microbial diversity within the chicken gut microbiome revealed by metagenomics and culture.</title>
        <authorList>
            <person name="Gilroy R."/>
            <person name="Ravi A."/>
            <person name="Getino M."/>
            <person name="Pursley I."/>
            <person name="Horton D.L."/>
            <person name="Alikhan N.F."/>
            <person name="Baker D."/>
            <person name="Gharbi K."/>
            <person name="Hall N."/>
            <person name="Watson M."/>
            <person name="Adriaenssens E.M."/>
            <person name="Foster-Nyarko E."/>
            <person name="Jarju S."/>
            <person name="Secka A."/>
            <person name="Antonio M."/>
            <person name="Oren A."/>
            <person name="Chaudhuri R.R."/>
            <person name="La Ragione R."/>
            <person name="Hildebrand F."/>
            <person name="Pallen M.J."/>
        </authorList>
    </citation>
    <scope>NUCLEOTIDE SEQUENCE</scope>
    <source>
        <strain evidence="1">CHK193-30670</strain>
    </source>
</reference>